<reference evidence="1" key="1">
    <citation type="submission" date="2020-08" db="EMBL/GenBank/DDBJ databases">
        <title>Multicomponent nature underlies the extraordinary mechanical properties of spider dragline silk.</title>
        <authorList>
            <person name="Kono N."/>
            <person name="Nakamura H."/>
            <person name="Mori M."/>
            <person name="Yoshida Y."/>
            <person name="Ohtoshi R."/>
            <person name="Malay A.D."/>
            <person name="Moran D.A.P."/>
            <person name="Tomita M."/>
            <person name="Numata K."/>
            <person name="Arakawa K."/>
        </authorList>
    </citation>
    <scope>NUCLEOTIDE SEQUENCE</scope>
</reference>
<keyword evidence="2" id="KW-1185">Reference proteome</keyword>
<dbReference type="AlphaFoldDB" id="A0A8X6Y5Z0"/>
<sequence>MARGGVAGFYTPLRDQHNPHVFNEPLREELLLLEVLEHDRHCSHTDIQLLFADDLLSFVLFHNKDENYR</sequence>
<evidence type="ECO:0000313" key="2">
    <source>
        <dbReference type="Proteomes" id="UP000886998"/>
    </source>
</evidence>
<protein>
    <submittedName>
        <fullName evidence="1">Uncharacterized protein</fullName>
    </submittedName>
</protein>
<dbReference type="Proteomes" id="UP000886998">
    <property type="component" value="Unassembled WGS sequence"/>
</dbReference>
<accession>A0A8X6Y5Z0</accession>
<dbReference type="OrthoDB" id="10551350at2759"/>
<organism evidence="1 2">
    <name type="scientific">Trichonephila inaurata madagascariensis</name>
    <dbReference type="NCBI Taxonomy" id="2747483"/>
    <lineage>
        <taxon>Eukaryota</taxon>
        <taxon>Metazoa</taxon>
        <taxon>Ecdysozoa</taxon>
        <taxon>Arthropoda</taxon>
        <taxon>Chelicerata</taxon>
        <taxon>Arachnida</taxon>
        <taxon>Araneae</taxon>
        <taxon>Araneomorphae</taxon>
        <taxon>Entelegynae</taxon>
        <taxon>Araneoidea</taxon>
        <taxon>Nephilidae</taxon>
        <taxon>Trichonephila</taxon>
        <taxon>Trichonephila inaurata</taxon>
    </lineage>
</organism>
<name>A0A8X6Y5Z0_9ARAC</name>
<comment type="caution">
    <text evidence="1">The sequence shown here is derived from an EMBL/GenBank/DDBJ whole genome shotgun (WGS) entry which is preliminary data.</text>
</comment>
<proteinExistence type="predicted"/>
<gene>
    <name evidence="1" type="ORF">TNIN_248201</name>
</gene>
<evidence type="ECO:0000313" key="1">
    <source>
        <dbReference type="EMBL" id="GFY64768.1"/>
    </source>
</evidence>
<dbReference type="EMBL" id="BMAV01015399">
    <property type="protein sequence ID" value="GFY64768.1"/>
    <property type="molecule type" value="Genomic_DNA"/>
</dbReference>